<dbReference type="InterPro" id="IPR036291">
    <property type="entry name" value="NAD(P)-bd_dom_sf"/>
</dbReference>
<organism evidence="3 4">
    <name type="scientific">Crossiella cryophila</name>
    <dbReference type="NCBI Taxonomy" id="43355"/>
    <lineage>
        <taxon>Bacteria</taxon>
        <taxon>Bacillati</taxon>
        <taxon>Actinomycetota</taxon>
        <taxon>Actinomycetes</taxon>
        <taxon>Pseudonocardiales</taxon>
        <taxon>Pseudonocardiaceae</taxon>
        <taxon>Crossiella</taxon>
    </lineage>
</organism>
<reference evidence="3 4" key="1">
    <citation type="submission" date="2020-08" db="EMBL/GenBank/DDBJ databases">
        <title>Sequencing the genomes of 1000 actinobacteria strains.</title>
        <authorList>
            <person name="Klenk H.-P."/>
        </authorList>
    </citation>
    <scope>NUCLEOTIDE SEQUENCE [LARGE SCALE GENOMIC DNA]</scope>
    <source>
        <strain evidence="3 4">DSM 44230</strain>
    </source>
</reference>
<dbReference type="SUPFAM" id="SSF55347">
    <property type="entry name" value="Glyceraldehyde-3-phosphate dehydrogenase-like, C-terminal domain"/>
    <property type="match status" value="1"/>
</dbReference>
<dbReference type="Proteomes" id="UP000533598">
    <property type="component" value="Unassembled WGS sequence"/>
</dbReference>
<evidence type="ECO:0000259" key="2">
    <source>
        <dbReference type="Pfam" id="PF22725"/>
    </source>
</evidence>
<protein>
    <submittedName>
        <fullName evidence="3">Putative dehydrogenase</fullName>
    </submittedName>
</protein>
<accession>A0A7W7CHC6</accession>
<evidence type="ECO:0000259" key="1">
    <source>
        <dbReference type="Pfam" id="PF01408"/>
    </source>
</evidence>
<dbReference type="Pfam" id="PF01408">
    <property type="entry name" value="GFO_IDH_MocA"/>
    <property type="match status" value="1"/>
</dbReference>
<dbReference type="InterPro" id="IPR055170">
    <property type="entry name" value="GFO_IDH_MocA-like_dom"/>
</dbReference>
<dbReference type="InterPro" id="IPR000683">
    <property type="entry name" value="Gfo/Idh/MocA-like_OxRdtase_N"/>
</dbReference>
<dbReference type="PANTHER" id="PTHR43708">
    <property type="entry name" value="CONSERVED EXPRESSED OXIDOREDUCTASE (EUROFUNG)"/>
    <property type="match status" value="1"/>
</dbReference>
<dbReference type="GO" id="GO:0000166">
    <property type="term" value="F:nucleotide binding"/>
    <property type="evidence" value="ECO:0007669"/>
    <property type="project" value="InterPro"/>
</dbReference>
<name>A0A7W7CHC6_9PSEU</name>
<dbReference type="PANTHER" id="PTHR43708:SF8">
    <property type="entry name" value="OXIDOREDUCTASE"/>
    <property type="match status" value="1"/>
</dbReference>
<sequence>MAQRYHLPFLDSRPDLELVGACDRNPARTAELFANEPGVWMGGSVHEVLARTRPDVLAVCTPNNEHVAPALAALEAGVAVLCQKPLAADIDQARQFAARTTGGPLFGVNLPYRFHELLPAFTAAVRASEITSIEFGMGNPGDRLWQAFTPWYRDPVLAGGGALLDLGVHALDVLVAVFGLPAVRSCAVSGGEVEEQAELGLSFDGVPALVRLDRAARTVTMAITAHTTEGAHVLDFRRGELRLADGTVTVASARPELAALTAFYNALNGIEPGAAVPAADALALQELVVTGYRLAGA</sequence>
<dbReference type="Pfam" id="PF22725">
    <property type="entry name" value="GFO_IDH_MocA_C3"/>
    <property type="match status" value="1"/>
</dbReference>
<keyword evidence="4" id="KW-1185">Reference proteome</keyword>
<feature type="domain" description="Gfo/Idh/MocA-like oxidoreductase N-terminal" evidence="1">
    <location>
        <begin position="2"/>
        <end position="98"/>
    </location>
</feature>
<dbReference type="EMBL" id="JACHMH010000001">
    <property type="protein sequence ID" value="MBB4679758.1"/>
    <property type="molecule type" value="Genomic_DNA"/>
</dbReference>
<evidence type="ECO:0000313" key="4">
    <source>
        <dbReference type="Proteomes" id="UP000533598"/>
    </source>
</evidence>
<proteinExistence type="predicted"/>
<dbReference type="Gene3D" id="3.30.360.10">
    <property type="entry name" value="Dihydrodipicolinate Reductase, domain 2"/>
    <property type="match status" value="1"/>
</dbReference>
<dbReference type="AlphaFoldDB" id="A0A7W7CHC6"/>
<feature type="domain" description="GFO/IDH/MocA-like oxidoreductase" evidence="2">
    <location>
        <begin position="132"/>
        <end position="231"/>
    </location>
</feature>
<dbReference type="InterPro" id="IPR051317">
    <property type="entry name" value="Gfo/Idh/MocA_oxidoreduct"/>
</dbReference>
<dbReference type="SUPFAM" id="SSF51735">
    <property type="entry name" value="NAD(P)-binding Rossmann-fold domains"/>
    <property type="match status" value="1"/>
</dbReference>
<gene>
    <name evidence="3" type="ORF">HNR67_005876</name>
</gene>
<evidence type="ECO:0000313" key="3">
    <source>
        <dbReference type="EMBL" id="MBB4679758.1"/>
    </source>
</evidence>
<dbReference type="Gene3D" id="3.40.50.720">
    <property type="entry name" value="NAD(P)-binding Rossmann-like Domain"/>
    <property type="match status" value="1"/>
</dbReference>
<comment type="caution">
    <text evidence="3">The sequence shown here is derived from an EMBL/GenBank/DDBJ whole genome shotgun (WGS) entry which is preliminary data.</text>
</comment>